<keyword evidence="5" id="KW-1185">Reference proteome</keyword>
<dbReference type="EMBL" id="BMLN01000004">
    <property type="protein sequence ID" value="GGN98287.1"/>
    <property type="molecule type" value="Genomic_DNA"/>
</dbReference>
<dbReference type="PANTHER" id="PTHR43072">
    <property type="entry name" value="N-ACETYLTRANSFERASE"/>
    <property type="match status" value="1"/>
</dbReference>
<sequence length="188" mass="21202">MEKRTSSDADASLDLGSSSLIVRPAEERDLKSILNIYNEGIEDRIATLESEPKEFSYMQDWFEAHRGRYAALVAERDHQVVGWASLNPYSQRCAYDGVADLSVYIARSARGTGVGSRMLEALERSARQNDFRKIVLFTFPFNAAGQGLYRKAGYREVGIFEQQGILDGRPIDVMIMEKLLANMVPENR</sequence>
<protein>
    <submittedName>
        <fullName evidence="4">N-acetyltransferase</fullName>
    </submittedName>
</protein>
<accession>A0ABQ2L1U9</accession>
<evidence type="ECO:0000256" key="2">
    <source>
        <dbReference type="ARBA" id="ARBA00023315"/>
    </source>
</evidence>
<dbReference type="RefSeq" id="WP_018978693.1">
    <property type="nucleotide sequence ID" value="NZ_BMLN01000004.1"/>
</dbReference>
<name>A0ABQ2L1U9_9BACL</name>
<organism evidence="4 5">
    <name type="scientific">Saccharibacillus kuerlensis</name>
    <dbReference type="NCBI Taxonomy" id="459527"/>
    <lineage>
        <taxon>Bacteria</taxon>
        <taxon>Bacillati</taxon>
        <taxon>Bacillota</taxon>
        <taxon>Bacilli</taxon>
        <taxon>Bacillales</taxon>
        <taxon>Paenibacillaceae</taxon>
        <taxon>Saccharibacillus</taxon>
    </lineage>
</organism>
<dbReference type="Gene3D" id="3.40.630.30">
    <property type="match status" value="1"/>
</dbReference>
<keyword evidence="1" id="KW-0808">Transferase</keyword>
<dbReference type="InterPro" id="IPR016181">
    <property type="entry name" value="Acyl_CoA_acyltransferase"/>
</dbReference>
<gene>
    <name evidence="4" type="ORF">GCM10010969_17210</name>
</gene>
<dbReference type="SUPFAM" id="SSF55729">
    <property type="entry name" value="Acyl-CoA N-acyltransferases (Nat)"/>
    <property type="match status" value="1"/>
</dbReference>
<feature type="domain" description="N-acetyltransferase" evidence="3">
    <location>
        <begin position="20"/>
        <end position="181"/>
    </location>
</feature>
<dbReference type="PANTHER" id="PTHR43072:SF23">
    <property type="entry name" value="UPF0039 PROTEIN C11D3.02C"/>
    <property type="match status" value="1"/>
</dbReference>
<dbReference type="CDD" id="cd04301">
    <property type="entry name" value="NAT_SF"/>
    <property type="match status" value="1"/>
</dbReference>
<dbReference type="NCBIfam" id="NF040503">
    <property type="entry name" value="resist_ArsN1a"/>
    <property type="match status" value="1"/>
</dbReference>
<reference evidence="5" key="1">
    <citation type="journal article" date="2019" name="Int. J. Syst. Evol. Microbiol.">
        <title>The Global Catalogue of Microorganisms (GCM) 10K type strain sequencing project: providing services to taxonomists for standard genome sequencing and annotation.</title>
        <authorList>
            <consortium name="The Broad Institute Genomics Platform"/>
            <consortium name="The Broad Institute Genome Sequencing Center for Infectious Disease"/>
            <person name="Wu L."/>
            <person name="Ma J."/>
        </authorList>
    </citation>
    <scope>NUCLEOTIDE SEQUENCE [LARGE SCALE GENOMIC DNA]</scope>
    <source>
        <strain evidence="5">CGMCC 1.6964</strain>
    </source>
</reference>
<dbReference type="InterPro" id="IPR000182">
    <property type="entry name" value="GNAT_dom"/>
</dbReference>
<evidence type="ECO:0000313" key="4">
    <source>
        <dbReference type="EMBL" id="GGN98287.1"/>
    </source>
</evidence>
<proteinExistence type="predicted"/>
<evidence type="ECO:0000259" key="3">
    <source>
        <dbReference type="PROSITE" id="PS51186"/>
    </source>
</evidence>
<comment type="caution">
    <text evidence="4">The sequence shown here is derived from an EMBL/GenBank/DDBJ whole genome shotgun (WGS) entry which is preliminary data.</text>
</comment>
<evidence type="ECO:0000313" key="5">
    <source>
        <dbReference type="Proteomes" id="UP000606653"/>
    </source>
</evidence>
<evidence type="ECO:0000256" key="1">
    <source>
        <dbReference type="ARBA" id="ARBA00022679"/>
    </source>
</evidence>
<dbReference type="Pfam" id="PF00583">
    <property type="entry name" value="Acetyltransf_1"/>
    <property type="match status" value="1"/>
</dbReference>
<dbReference type="Proteomes" id="UP000606653">
    <property type="component" value="Unassembled WGS sequence"/>
</dbReference>
<keyword evidence="2" id="KW-0012">Acyltransferase</keyword>
<dbReference type="PROSITE" id="PS51186">
    <property type="entry name" value="GNAT"/>
    <property type="match status" value="1"/>
</dbReference>